<dbReference type="AlphaFoldDB" id="A0A1G4HZM0"/>
<accession>A0A1G4HZM0</accession>
<protein>
    <submittedName>
        <fullName evidence="2">Uncharacterized protein</fullName>
    </submittedName>
</protein>
<evidence type="ECO:0000256" key="1">
    <source>
        <dbReference type="SAM" id="MobiDB-lite"/>
    </source>
</evidence>
<evidence type="ECO:0000313" key="2">
    <source>
        <dbReference type="EMBL" id="SCU64779.1"/>
    </source>
</evidence>
<dbReference type="Proteomes" id="UP000195570">
    <property type="component" value="Unassembled WGS sequence"/>
</dbReference>
<feature type="region of interest" description="Disordered" evidence="1">
    <location>
        <begin position="75"/>
        <end position="99"/>
    </location>
</feature>
<gene>
    <name evidence="2" type="ORF">TEOVI_000623000</name>
</gene>
<dbReference type="RefSeq" id="XP_067076480.1">
    <property type="nucleotide sequence ID" value="XM_067220379.1"/>
</dbReference>
<dbReference type="VEuPathDB" id="TriTrypDB:TEOVI_000623000"/>
<keyword evidence="3" id="KW-1185">Reference proteome</keyword>
<comment type="caution">
    <text evidence="2">The sequence shown here is derived from an EMBL/GenBank/DDBJ whole genome shotgun (WGS) entry which is preliminary data.</text>
</comment>
<name>A0A1G4HZM0_TRYEQ</name>
<dbReference type="GeneID" id="92380169"/>
<organism evidence="2 3">
    <name type="scientific">Trypanosoma equiperdum</name>
    <dbReference type="NCBI Taxonomy" id="5694"/>
    <lineage>
        <taxon>Eukaryota</taxon>
        <taxon>Discoba</taxon>
        <taxon>Euglenozoa</taxon>
        <taxon>Kinetoplastea</taxon>
        <taxon>Metakinetoplastina</taxon>
        <taxon>Trypanosomatida</taxon>
        <taxon>Trypanosomatidae</taxon>
        <taxon>Trypanosoma</taxon>
    </lineage>
</organism>
<evidence type="ECO:0000313" key="3">
    <source>
        <dbReference type="Proteomes" id="UP000195570"/>
    </source>
</evidence>
<sequence length="122" mass="12784">MDKDLAGDMKALLAALGKEDDVSCGNGTGTAGSTYPSDSLEGKLDQLLGALRANGSDVWEGKPLQDDLGIRFDFKQKGSSGEQSHKPSAGSEESAKASLDSLMEEYVEAVGKVRMTEGSPDE</sequence>
<reference evidence="2" key="1">
    <citation type="submission" date="2016-09" db="EMBL/GenBank/DDBJ databases">
        <authorList>
            <person name="Hebert L."/>
            <person name="Moumen B."/>
        </authorList>
    </citation>
    <scope>NUCLEOTIDE SEQUENCE [LARGE SCALE GENOMIC DNA]</scope>
    <source>
        <strain evidence="2">OVI</strain>
    </source>
</reference>
<dbReference type="EMBL" id="CZPT02000156">
    <property type="protein sequence ID" value="SCU64779.1"/>
    <property type="molecule type" value="Genomic_DNA"/>
</dbReference>
<proteinExistence type="predicted"/>